<accession>A0ABP0QVS6</accession>
<reference evidence="1 2" key="1">
    <citation type="submission" date="2024-02" db="EMBL/GenBank/DDBJ databases">
        <authorList>
            <person name="Chen Y."/>
            <person name="Shah S."/>
            <person name="Dougan E. K."/>
            <person name="Thang M."/>
            <person name="Chan C."/>
        </authorList>
    </citation>
    <scope>NUCLEOTIDE SEQUENCE [LARGE SCALE GENOMIC DNA]</scope>
</reference>
<organism evidence="1 2">
    <name type="scientific">Durusdinium trenchii</name>
    <dbReference type="NCBI Taxonomy" id="1381693"/>
    <lineage>
        <taxon>Eukaryota</taxon>
        <taxon>Sar</taxon>
        <taxon>Alveolata</taxon>
        <taxon>Dinophyceae</taxon>
        <taxon>Suessiales</taxon>
        <taxon>Symbiodiniaceae</taxon>
        <taxon>Durusdinium</taxon>
    </lineage>
</organism>
<name>A0ABP0QVS6_9DINO</name>
<evidence type="ECO:0008006" key="3">
    <source>
        <dbReference type="Google" id="ProtNLM"/>
    </source>
</evidence>
<dbReference type="InterPro" id="IPR011989">
    <property type="entry name" value="ARM-like"/>
</dbReference>
<evidence type="ECO:0000313" key="2">
    <source>
        <dbReference type="Proteomes" id="UP001642484"/>
    </source>
</evidence>
<dbReference type="SUPFAM" id="SSF48371">
    <property type="entry name" value="ARM repeat"/>
    <property type="match status" value="1"/>
</dbReference>
<sequence length="189" mass="20473">MSLGKHLTDVFRYGARKHCRGFSSEPVLSQLSRVISKSGTEGLQEFQASHPDAAEQRRDALRRLGAQAEKDPSHRAEAISEALDVMKDPHPLVRLAGLHTLARVCPVGSQHWRDAADLSGDADELLRVGALRAVGRMAEPGDPEALEFLQRAEKDATDRNVRGAARDAHARLLGRFGALPGGGQASMLE</sequence>
<comment type="caution">
    <text evidence="1">The sequence shown here is derived from an EMBL/GenBank/DDBJ whole genome shotgun (WGS) entry which is preliminary data.</text>
</comment>
<dbReference type="EMBL" id="CAXAMN010025029">
    <property type="protein sequence ID" value="CAK9092089.1"/>
    <property type="molecule type" value="Genomic_DNA"/>
</dbReference>
<gene>
    <name evidence="1" type="ORF">CCMP2556_LOCUS44114</name>
</gene>
<dbReference type="InterPro" id="IPR016024">
    <property type="entry name" value="ARM-type_fold"/>
</dbReference>
<protein>
    <recommendedName>
        <fullName evidence="3">HEAT repeat domain-containing protein</fullName>
    </recommendedName>
</protein>
<dbReference type="Gene3D" id="1.25.10.10">
    <property type="entry name" value="Leucine-rich Repeat Variant"/>
    <property type="match status" value="1"/>
</dbReference>
<dbReference type="Proteomes" id="UP001642484">
    <property type="component" value="Unassembled WGS sequence"/>
</dbReference>
<proteinExistence type="predicted"/>
<evidence type="ECO:0000313" key="1">
    <source>
        <dbReference type="EMBL" id="CAK9092089.1"/>
    </source>
</evidence>
<keyword evidence="2" id="KW-1185">Reference proteome</keyword>